<accession>A0A0F9P6N8</accession>
<organism evidence="4">
    <name type="scientific">marine sediment metagenome</name>
    <dbReference type="NCBI Taxonomy" id="412755"/>
    <lineage>
        <taxon>unclassified sequences</taxon>
        <taxon>metagenomes</taxon>
        <taxon>ecological metagenomes</taxon>
    </lineage>
</organism>
<proteinExistence type="predicted"/>
<protein>
    <recommendedName>
        <fullName evidence="3">CheC-like protein domain-containing protein</fullName>
    </recommendedName>
</protein>
<keyword evidence="1" id="KW-0145">Chemotaxis</keyword>
<dbReference type="GO" id="GO:0016787">
    <property type="term" value="F:hydrolase activity"/>
    <property type="evidence" value="ECO:0007669"/>
    <property type="project" value="UniProtKB-KW"/>
</dbReference>
<gene>
    <name evidence="4" type="ORF">LCGC14_0881690</name>
</gene>
<dbReference type="InterPro" id="IPR050992">
    <property type="entry name" value="CheZ_family_phosphatases"/>
</dbReference>
<dbReference type="EMBL" id="LAZR01002777">
    <property type="protein sequence ID" value="KKN25744.1"/>
    <property type="molecule type" value="Genomic_DNA"/>
</dbReference>
<evidence type="ECO:0000256" key="1">
    <source>
        <dbReference type="ARBA" id="ARBA00022500"/>
    </source>
</evidence>
<dbReference type="Pfam" id="PF04509">
    <property type="entry name" value="CheC"/>
    <property type="match status" value="2"/>
</dbReference>
<dbReference type="Gene3D" id="3.40.1550.10">
    <property type="entry name" value="CheC-like"/>
    <property type="match status" value="1"/>
</dbReference>
<dbReference type="AlphaFoldDB" id="A0A0F9P6N8"/>
<evidence type="ECO:0000259" key="3">
    <source>
        <dbReference type="Pfam" id="PF04509"/>
    </source>
</evidence>
<sequence>MIKINLENNKSGNIKLTPEQLDMLKELGNIGSGHAITALSELINDRVDVSLTAVKIIPFWKIPDLFENPNTEAFGIYSEIIGKPDLSIIQIFTKVSVINLINILNDEDHIEIEDVRSIQELDDFTCSIISEIGNILAGNYASALANLLSIKLVPEVPKLALDNLNAMLDTIIAKYSLNSDYTIIVKTKIQVKEIELNGTLCLVPSMKILKELFKILNIKYDVNI</sequence>
<dbReference type="SUPFAM" id="SSF103039">
    <property type="entry name" value="CheC-like"/>
    <property type="match status" value="1"/>
</dbReference>
<evidence type="ECO:0000313" key="4">
    <source>
        <dbReference type="EMBL" id="KKN25744.1"/>
    </source>
</evidence>
<dbReference type="InterPro" id="IPR028976">
    <property type="entry name" value="CheC-like_sf"/>
</dbReference>
<feature type="domain" description="CheC-like protein" evidence="3">
    <location>
        <begin position="19"/>
        <end position="50"/>
    </location>
</feature>
<reference evidence="4" key="1">
    <citation type="journal article" date="2015" name="Nature">
        <title>Complex archaea that bridge the gap between prokaryotes and eukaryotes.</title>
        <authorList>
            <person name="Spang A."/>
            <person name="Saw J.H."/>
            <person name="Jorgensen S.L."/>
            <person name="Zaremba-Niedzwiedzka K."/>
            <person name="Martijn J."/>
            <person name="Lind A.E."/>
            <person name="van Eijk R."/>
            <person name="Schleper C."/>
            <person name="Guy L."/>
            <person name="Ettema T.J."/>
        </authorList>
    </citation>
    <scope>NUCLEOTIDE SEQUENCE</scope>
</reference>
<comment type="caution">
    <text evidence="4">The sequence shown here is derived from an EMBL/GenBank/DDBJ whole genome shotgun (WGS) entry which is preliminary data.</text>
</comment>
<dbReference type="CDD" id="cd17909">
    <property type="entry name" value="CheC_ClassI"/>
    <property type="match status" value="1"/>
</dbReference>
<dbReference type="GO" id="GO:0006935">
    <property type="term" value="P:chemotaxis"/>
    <property type="evidence" value="ECO:0007669"/>
    <property type="project" value="UniProtKB-KW"/>
</dbReference>
<evidence type="ECO:0000256" key="2">
    <source>
        <dbReference type="ARBA" id="ARBA00022801"/>
    </source>
</evidence>
<dbReference type="InterPro" id="IPR007597">
    <property type="entry name" value="CheC"/>
</dbReference>
<dbReference type="PANTHER" id="PTHR43693:SF1">
    <property type="entry name" value="PROTEIN PHOSPHATASE CHEZ"/>
    <property type="match status" value="1"/>
</dbReference>
<feature type="domain" description="CheC-like protein" evidence="3">
    <location>
        <begin position="126"/>
        <end position="159"/>
    </location>
</feature>
<dbReference type="PANTHER" id="PTHR43693">
    <property type="entry name" value="PROTEIN PHOSPHATASE CHEZ"/>
    <property type="match status" value="1"/>
</dbReference>
<keyword evidence="2" id="KW-0378">Hydrolase</keyword>
<name>A0A0F9P6N8_9ZZZZ</name>